<reference evidence="2" key="1">
    <citation type="journal article" date="2022" name="Mol. Ecol. Resour.">
        <title>The genomes of chicory, endive, great burdock and yacon provide insights into Asteraceae palaeo-polyploidization history and plant inulin production.</title>
        <authorList>
            <person name="Fan W."/>
            <person name="Wang S."/>
            <person name="Wang H."/>
            <person name="Wang A."/>
            <person name="Jiang F."/>
            <person name="Liu H."/>
            <person name="Zhao H."/>
            <person name="Xu D."/>
            <person name="Zhang Y."/>
        </authorList>
    </citation>
    <scope>NUCLEOTIDE SEQUENCE [LARGE SCALE GENOMIC DNA]</scope>
    <source>
        <strain evidence="2">cv. Niubang</strain>
    </source>
</reference>
<sequence>MLTMKIDLPLLDRNTRFPFWKIKMRDVLIQMGLHWCIEGRDAMPDAWNEELKDYNDLRALSQFRLHLSNDVLQDVCDDTTTAGMWARLENLLMTKSLPNKLHMKQRLYTHRLQEGGSIIEHISTFKEIVEDLKSLDVSYDEEDLGLILLCLLPPSFANFMDTIINIRDSLSLEENKNKDKGNGSSSQSHADVAEDDTGDLMVVTDDVKASPPEWILDSGCTYHMCPNRDWFSTYEPCSGSVRVGNGALCKIVDQGNVRIKMYDGVIRTLGNVRHVPELKRNLISLSSLDIKGYKFIGEGGVIKVVRGNLVYLKGTRQSAHLYVLTGTTIMGDAQVASSTLSSVDKNKVVAYETRTYE</sequence>
<evidence type="ECO:0000313" key="1">
    <source>
        <dbReference type="EMBL" id="KAI3772590.1"/>
    </source>
</evidence>
<name>A0ACB9FN69_ARCLA</name>
<dbReference type="Proteomes" id="UP001055879">
    <property type="component" value="Linkage Group LG01"/>
</dbReference>
<reference evidence="1 2" key="2">
    <citation type="journal article" date="2022" name="Mol. Ecol. Resour.">
        <title>The genomes of chicory, endive, great burdock and yacon provide insights into Asteraceae paleo-polyploidization history and plant inulin production.</title>
        <authorList>
            <person name="Fan W."/>
            <person name="Wang S."/>
            <person name="Wang H."/>
            <person name="Wang A."/>
            <person name="Jiang F."/>
            <person name="Liu H."/>
            <person name="Zhao H."/>
            <person name="Xu D."/>
            <person name="Zhang Y."/>
        </authorList>
    </citation>
    <scope>NUCLEOTIDE SEQUENCE [LARGE SCALE GENOMIC DNA]</scope>
    <source>
        <strain evidence="2">cv. Niubang</strain>
    </source>
</reference>
<comment type="caution">
    <text evidence="1">The sequence shown here is derived from an EMBL/GenBank/DDBJ whole genome shotgun (WGS) entry which is preliminary data.</text>
</comment>
<protein>
    <submittedName>
        <fullName evidence="1">Uncharacterized protein</fullName>
    </submittedName>
</protein>
<accession>A0ACB9FN69</accession>
<organism evidence="1 2">
    <name type="scientific">Arctium lappa</name>
    <name type="common">Greater burdock</name>
    <name type="synonym">Lappa major</name>
    <dbReference type="NCBI Taxonomy" id="4217"/>
    <lineage>
        <taxon>Eukaryota</taxon>
        <taxon>Viridiplantae</taxon>
        <taxon>Streptophyta</taxon>
        <taxon>Embryophyta</taxon>
        <taxon>Tracheophyta</taxon>
        <taxon>Spermatophyta</taxon>
        <taxon>Magnoliopsida</taxon>
        <taxon>eudicotyledons</taxon>
        <taxon>Gunneridae</taxon>
        <taxon>Pentapetalae</taxon>
        <taxon>asterids</taxon>
        <taxon>campanulids</taxon>
        <taxon>Asterales</taxon>
        <taxon>Asteraceae</taxon>
        <taxon>Carduoideae</taxon>
        <taxon>Cardueae</taxon>
        <taxon>Arctiinae</taxon>
        <taxon>Arctium</taxon>
    </lineage>
</organism>
<gene>
    <name evidence="1" type="ORF">L6452_03780</name>
</gene>
<proteinExistence type="predicted"/>
<evidence type="ECO:0000313" key="2">
    <source>
        <dbReference type="Proteomes" id="UP001055879"/>
    </source>
</evidence>
<keyword evidence="2" id="KW-1185">Reference proteome</keyword>
<dbReference type="EMBL" id="CM042047">
    <property type="protein sequence ID" value="KAI3772590.1"/>
    <property type="molecule type" value="Genomic_DNA"/>
</dbReference>